<proteinExistence type="predicted"/>
<dbReference type="EMBL" id="JAWQEG010005779">
    <property type="protein sequence ID" value="KAK3856811.1"/>
    <property type="molecule type" value="Genomic_DNA"/>
</dbReference>
<name>A0AAE1EPB5_PETCI</name>
<gene>
    <name evidence="1" type="ORF">Pcinc_036892</name>
</gene>
<keyword evidence="2" id="KW-1185">Reference proteome</keyword>
<dbReference type="AlphaFoldDB" id="A0AAE1EPB5"/>
<reference evidence="1" key="1">
    <citation type="submission" date="2023-10" db="EMBL/GenBank/DDBJ databases">
        <title>Genome assemblies of two species of porcelain crab, Petrolisthes cinctipes and Petrolisthes manimaculis (Anomura: Porcellanidae).</title>
        <authorList>
            <person name="Angst P."/>
        </authorList>
    </citation>
    <scope>NUCLEOTIDE SEQUENCE</scope>
    <source>
        <strain evidence="1">PB745_01</strain>
        <tissue evidence="1">Gill</tissue>
    </source>
</reference>
<evidence type="ECO:0000313" key="2">
    <source>
        <dbReference type="Proteomes" id="UP001286313"/>
    </source>
</evidence>
<evidence type="ECO:0000313" key="1">
    <source>
        <dbReference type="EMBL" id="KAK3856811.1"/>
    </source>
</evidence>
<sequence>MDIVTNAVMDLLTSSMDIVTNAVMDLLTSSMDIITNAVMDLLTSSMDIVTNAVMDLLTSRTIMEWSGHTPVHIITISPDFGPAVSGSPPDLDNRPQGLFLRSLAG</sequence>
<protein>
    <submittedName>
        <fullName evidence="1">Uncharacterized protein</fullName>
    </submittedName>
</protein>
<organism evidence="1 2">
    <name type="scientific">Petrolisthes cinctipes</name>
    <name type="common">Flat porcelain crab</name>
    <dbReference type="NCBI Taxonomy" id="88211"/>
    <lineage>
        <taxon>Eukaryota</taxon>
        <taxon>Metazoa</taxon>
        <taxon>Ecdysozoa</taxon>
        <taxon>Arthropoda</taxon>
        <taxon>Crustacea</taxon>
        <taxon>Multicrustacea</taxon>
        <taxon>Malacostraca</taxon>
        <taxon>Eumalacostraca</taxon>
        <taxon>Eucarida</taxon>
        <taxon>Decapoda</taxon>
        <taxon>Pleocyemata</taxon>
        <taxon>Anomura</taxon>
        <taxon>Galatheoidea</taxon>
        <taxon>Porcellanidae</taxon>
        <taxon>Petrolisthes</taxon>
    </lineage>
</organism>
<accession>A0AAE1EPB5</accession>
<comment type="caution">
    <text evidence="1">The sequence shown here is derived from an EMBL/GenBank/DDBJ whole genome shotgun (WGS) entry which is preliminary data.</text>
</comment>
<dbReference type="Proteomes" id="UP001286313">
    <property type="component" value="Unassembled WGS sequence"/>
</dbReference>